<feature type="transmembrane region" description="Helical" evidence="4">
    <location>
        <begin position="296"/>
        <end position="316"/>
    </location>
</feature>
<reference evidence="6 7" key="1">
    <citation type="submission" date="2023-07" db="EMBL/GenBank/DDBJ databases">
        <authorList>
            <person name="Peeters C."/>
        </authorList>
    </citation>
    <scope>NUCLEOTIDE SEQUENCE [LARGE SCALE GENOMIC DNA]</scope>
    <source>
        <strain evidence="6 7">LMG 18096</strain>
    </source>
</reference>
<dbReference type="InterPro" id="IPR011701">
    <property type="entry name" value="MFS"/>
</dbReference>
<sequence>MQSGNVSHIGEKTLMTSKSLTQSPWLPVLAGGAVIGLALGIRHVQGLFLVPVTMDHGWTRETFGLAIALQNLIWGAAQPFAGMLADRYGAAKVVVAGIVAYALGLLLMAHAGTPLGFTLSAGGLIGLGLSGTSFGVVYGAISRLTPPERRSWALGVAGAVGGVGQFVMVPTAQGLLSTVGWVTALVVMAVVMAMFVPLAAPLREKISTAAAQEAHQSMGAAICEAFSHRGFWLLNLGFLTCGFQLAFIGAHMPAYLLDKGLAGRHGMVALALIAAANIIGTYYCGALGGLFRRKYLLSLLYLIRTAAIALFILLPLSPATLYAFAIVMGLLWLGTVPLTNGLLSQVFGVRYIGTLFGFVFLGHQIGAFLGVWLGGVVYDHLHSYDAIWFGAMALGVVAALLHWPIDDRQLARTPVAQPA</sequence>
<evidence type="ECO:0000313" key="6">
    <source>
        <dbReference type="EMBL" id="CAJ0783947.1"/>
    </source>
</evidence>
<evidence type="ECO:0000256" key="2">
    <source>
        <dbReference type="ARBA" id="ARBA00022989"/>
    </source>
</evidence>
<keyword evidence="1 4" id="KW-0812">Transmembrane</keyword>
<gene>
    <name evidence="6" type="ORF">LMG18096_01481</name>
</gene>
<dbReference type="PANTHER" id="PTHR11360:SF284">
    <property type="entry name" value="EG:103B4.3 PROTEIN-RELATED"/>
    <property type="match status" value="1"/>
</dbReference>
<feature type="transmembrane region" description="Helical" evidence="4">
    <location>
        <begin position="93"/>
        <end position="111"/>
    </location>
</feature>
<dbReference type="Gene3D" id="1.20.1250.20">
    <property type="entry name" value="MFS general substrate transporter like domains"/>
    <property type="match status" value="1"/>
</dbReference>
<feature type="transmembrane region" description="Helical" evidence="4">
    <location>
        <begin position="178"/>
        <end position="200"/>
    </location>
</feature>
<evidence type="ECO:0000313" key="7">
    <source>
        <dbReference type="Proteomes" id="UP001189663"/>
    </source>
</evidence>
<dbReference type="CDD" id="cd17355">
    <property type="entry name" value="MFS_YcxA_like"/>
    <property type="match status" value="1"/>
</dbReference>
<dbReference type="InterPro" id="IPR050327">
    <property type="entry name" value="Proton-linked_MCT"/>
</dbReference>
<feature type="transmembrane region" description="Helical" evidence="4">
    <location>
        <begin position="232"/>
        <end position="254"/>
    </location>
</feature>
<feature type="transmembrane region" description="Helical" evidence="4">
    <location>
        <begin position="322"/>
        <end position="343"/>
    </location>
</feature>
<dbReference type="InterPro" id="IPR036259">
    <property type="entry name" value="MFS_trans_sf"/>
</dbReference>
<name>A0ABC8Q909_9RALS</name>
<dbReference type="InterPro" id="IPR020846">
    <property type="entry name" value="MFS_dom"/>
</dbReference>
<feature type="transmembrane region" description="Helical" evidence="4">
    <location>
        <begin position="152"/>
        <end position="172"/>
    </location>
</feature>
<dbReference type="EMBL" id="CATZAT010000002">
    <property type="protein sequence ID" value="CAJ0783947.1"/>
    <property type="molecule type" value="Genomic_DNA"/>
</dbReference>
<accession>A0ABC8Q909</accession>
<evidence type="ECO:0000259" key="5">
    <source>
        <dbReference type="PROSITE" id="PS50850"/>
    </source>
</evidence>
<dbReference type="Pfam" id="PF07690">
    <property type="entry name" value="MFS_1"/>
    <property type="match status" value="1"/>
</dbReference>
<feature type="transmembrane region" description="Helical" evidence="4">
    <location>
        <begin position="386"/>
        <end position="405"/>
    </location>
</feature>
<feature type="transmembrane region" description="Helical" evidence="4">
    <location>
        <begin position="63"/>
        <end position="81"/>
    </location>
</feature>
<feature type="transmembrane region" description="Helical" evidence="4">
    <location>
        <begin position="117"/>
        <end position="140"/>
    </location>
</feature>
<protein>
    <submittedName>
        <fullName evidence="6">L-lactate transporter</fullName>
    </submittedName>
</protein>
<feature type="transmembrane region" description="Helical" evidence="4">
    <location>
        <begin position="266"/>
        <end position="284"/>
    </location>
</feature>
<proteinExistence type="predicted"/>
<keyword evidence="3 4" id="KW-0472">Membrane</keyword>
<keyword evidence="2 4" id="KW-1133">Transmembrane helix</keyword>
<evidence type="ECO:0000256" key="3">
    <source>
        <dbReference type="ARBA" id="ARBA00023136"/>
    </source>
</evidence>
<feature type="transmembrane region" description="Helical" evidence="4">
    <location>
        <begin position="25"/>
        <end position="43"/>
    </location>
</feature>
<comment type="caution">
    <text evidence="6">The sequence shown here is derived from an EMBL/GenBank/DDBJ whole genome shotgun (WGS) entry which is preliminary data.</text>
</comment>
<dbReference type="SUPFAM" id="SSF103473">
    <property type="entry name" value="MFS general substrate transporter"/>
    <property type="match status" value="1"/>
</dbReference>
<dbReference type="AlphaFoldDB" id="A0ABC8Q909"/>
<organism evidence="6 7">
    <name type="scientific">Ralstonia holmesii</name>
    <dbReference type="NCBI Taxonomy" id="3058602"/>
    <lineage>
        <taxon>Bacteria</taxon>
        <taxon>Pseudomonadati</taxon>
        <taxon>Pseudomonadota</taxon>
        <taxon>Betaproteobacteria</taxon>
        <taxon>Burkholderiales</taxon>
        <taxon>Burkholderiaceae</taxon>
        <taxon>Ralstonia</taxon>
    </lineage>
</organism>
<evidence type="ECO:0000256" key="4">
    <source>
        <dbReference type="SAM" id="Phobius"/>
    </source>
</evidence>
<feature type="domain" description="Major facilitator superfamily (MFS) profile" evidence="5">
    <location>
        <begin position="24"/>
        <end position="410"/>
    </location>
</feature>
<feature type="transmembrane region" description="Helical" evidence="4">
    <location>
        <begin position="355"/>
        <end position="374"/>
    </location>
</feature>
<keyword evidence="7" id="KW-1185">Reference proteome</keyword>
<evidence type="ECO:0000256" key="1">
    <source>
        <dbReference type="ARBA" id="ARBA00022692"/>
    </source>
</evidence>
<dbReference type="PROSITE" id="PS50850">
    <property type="entry name" value="MFS"/>
    <property type="match status" value="1"/>
</dbReference>
<dbReference type="PANTHER" id="PTHR11360">
    <property type="entry name" value="MONOCARBOXYLATE TRANSPORTER"/>
    <property type="match status" value="1"/>
</dbReference>
<dbReference type="Proteomes" id="UP001189663">
    <property type="component" value="Unassembled WGS sequence"/>
</dbReference>